<sequence length="380" mass="43908">MRHYLLIEGANYNHLNLSRYIKISLICLRDTIKKINASLYENIFIVDNLNDISQLNKYHIEDYKFDFVYSFSEFNQLYAGRISDYYNIPGISEKKIQFLQNKYCVRDILRKNKLSCIDSEIVQNLEEVKRFILKEGFPIIIKPNRGIGGKDIHKITNFTELSKMTIDTNTLVEKFIEGKEYSVESFTFENETSVFTVTEKIKDKNLSEVGHIIPALLDTEIVKKIQFFVSKMNKILGLTNTVNHTEIIISKDGAIELVETHCRMGGDMIGKLMENSFDYNIVDYWGQSIRENKQLTQKPKWNGLYSSIHYVFPEKPGILKEIKIPNDLDSLNISILKNVGDHVVNVGNTNRVLSLIYESPSYSEVSSISKKLNEIEIEVD</sequence>
<gene>
    <name evidence="6" type="ORF">IAB27_06340</name>
</gene>
<accession>A0A9D1CZ24</accession>
<protein>
    <submittedName>
        <fullName evidence="6">ATP-grasp domain-containing protein</fullName>
    </submittedName>
</protein>
<dbReference type="Pfam" id="PF13535">
    <property type="entry name" value="ATP-grasp_4"/>
    <property type="match status" value="1"/>
</dbReference>
<organism evidence="6 7">
    <name type="scientific">Candidatus Coprosoma intestinipullorum</name>
    <dbReference type="NCBI Taxonomy" id="2840752"/>
    <lineage>
        <taxon>Bacteria</taxon>
        <taxon>Bacillati</taxon>
        <taxon>Bacillota</taxon>
        <taxon>Bacillota incertae sedis</taxon>
        <taxon>Candidatus Coprosoma</taxon>
    </lineage>
</organism>
<feature type="domain" description="ATP-grasp" evidence="5">
    <location>
        <begin position="106"/>
        <end position="290"/>
    </location>
</feature>
<dbReference type="AlphaFoldDB" id="A0A9D1CZ24"/>
<evidence type="ECO:0000313" key="7">
    <source>
        <dbReference type="Proteomes" id="UP000886786"/>
    </source>
</evidence>
<reference evidence="6" key="1">
    <citation type="submission" date="2020-10" db="EMBL/GenBank/DDBJ databases">
        <authorList>
            <person name="Gilroy R."/>
        </authorList>
    </citation>
    <scope>NUCLEOTIDE SEQUENCE</scope>
    <source>
        <strain evidence="6">CHK147-3167</strain>
    </source>
</reference>
<evidence type="ECO:0000256" key="4">
    <source>
        <dbReference type="PROSITE-ProRule" id="PRU00409"/>
    </source>
</evidence>
<dbReference type="EMBL" id="DVFV01000107">
    <property type="protein sequence ID" value="HIQ91219.1"/>
    <property type="molecule type" value="Genomic_DNA"/>
</dbReference>
<dbReference type="Gene3D" id="3.40.50.20">
    <property type="match status" value="1"/>
</dbReference>
<evidence type="ECO:0000256" key="1">
    <source>
        <dbReference type="ARBA" id="ARBA00022598"/>
    </source>
</evidence>
<dbReference type="InterPro" id="IPR052032">
    <property type="entry name" value="ATP-dep_AA_Ligase"/>
</dbReference>
<proteinExistence type="predicted"/>
<dbReference type="GO" id="GO:0005524">
    <property type="term" value="F:ATP binding"/>
    <property type="evidence" value="ECO:0007669"/>
    <property type="project" value="UniProtKB-UniRule"/>
</dbReference>
<dbReference type="Proteomes" id="UP000886786">
    <property type="component" value="Unassembled WGS sequence"/>
</dbReference>
<evidence type="ECO:0000256" key="3">
    <source>
        <dbReference type="ARBA" id="ARBA00022840"/>
    </source>
</evidence>
<reference evidence="6" key="2">
    <citation type="journal article" date="2021" name="PeerJ">
        <title>Extensive microbial diversity within the chicken gut microbiome revealed by metagenomics and culture.</title>
        <authorList>
            <person name="Gilroy R."/>
            <person name="Ravi A."/>
            <person name="Getino M."/>
            <person name="Pursley I."/>
            <person name="Horton D.L."/>
            <person name="Alikhan N.F."/>
            <person name="Baker D."/>
            <person name="Gharbi K."/>
            <person name="Hall N."/>
            <person name="Watson M."/>
            <person name="Adriaenssens E.M."/>
            <person name="Foster-Nyarko E."/>
            <person name="Jarju S."/>
            <person name="Secka A."/>
            <person name="Antonio M."/>
            <person name="Oren A."/>
            <person name="Chaudhuri R.R."/>
            <person name="La Ragione R."/>
            <person name="Hildebrand F."/>
            <person name="Pallen M.J."/>
        </authorList>
    </citation>
    <scope>NUCLEOTIDE SEQUENCE</scope>
    <source>
        <strain evidence="6">CHK147-3167</strain>
    </source>
</reference>
<dbReference type="GO" id="GO:0016874">
    <property type="term" value="F:ligase activity"/>
    <property type="evidence" value="ECO:0007669"/>
    <property type="project" value="UniProtKB-KW"/>
</dbReference>
<dbReference type="GO" id="GO:0046872">
    <property type="term" value="F:metal ion binding"/>
    <property type="evidence" value="ECO:0007669"/>
    <property type="project" value="InterPro"/>
</dbReference>
<dbReference type="PANTHER" id="PTHR43585:SF2">
    <property type="entry name" value="ATP-GRASP ENZYME FSQD"/>
    <property type="match status" value="1"/>
</dbReference>
<evidence type="ECO:0000313" key="6">
    <source>
        <dbReference type="EMBL" id="HIQ91219.1"/>
    </source>
</evidence>
<comment type="caution">
    <text evidence="6">The sequence shown here is derived from an EMBL/GenBank/DDBJ whole genome shotgun (WGS) entry which is preliminary data.</text>
</comment>
<dbReference type="PROSITE" id="PS50975">
    <property type="entry name" value="ATP_GRASP"/>
    <property type="match status" value="1"/>
</dbReference>
<dbReference type="PANTHER" id="PTHR43585">
    <property type="entry name" value="FUMIPYRROLE BIOSYNTHESIS PROTEIN C"/>
    <property type="match status" value="1"/>
</dbReference>
<dbReference type="Gene3D" id="3.30.1490.20">
    <property type="entry name" value="ATP-grasp fold, A domain"/>
    <property type="match status" value="1"/>
</dbReference>
<dbReference type="Gene3D" id="3.30.470.20">
    <property type="entry name" value="ATP-grasp fold, B domain"/>
    <property type="match status" value="1"/>
</dbReference>
<keyword evidence="3 4" id="KW-0067">ATP-binding</keyword>
<dbReference type="SUPFAM" id="SSF56059">
    <property type="entry name" value="Glutathione synthetase ATP-binding domain-like"/>
    <property type="match status" value="1"/>
</dbReference>
<dbReference type="InterPro" id="IPR013815">
    <property type="entry name" value="ATP_grasp_subdomain_1"/>
</dbReference>
<keyword evidence="1" id="KW-0436">Ligase</keyword>
<keyword evidence="2 4" id="KW-0547">Nucleotide-binding</keyword>
<name>A0A9D1CZ24_9FIRM</name>
<dbReference type="InterPro" id="IPR011761">
    <property type="entry name" value="ATP-grasp"/>
</dbReference>
<evidence type="ECO:0000259" key="5">
    <source>
        <dbReference type="PROSITE" id="PS50975"/>
    </source>
</evidence>
<evidence type="ECO:0000256" key="2">
    <source>
        <dbReference type="ARBA" id="ARBA00022741"/>
    </source>
</evidence>